<name>A0ABY8SXN7_9BURK</name>
<dbReference type="RefSeq" id="WP_283488222.1">
    <property type="nucleotide sequence ID" value="NZ_CP125947.1"/>
</dbReference>
<keyword evidence="2" id="KW-1185">Reference proteome</keyword>
<accession>A0ABY8SXN7</accession>
<evidence type="ECO:0000313" key="1">
    <source>
        <dbReference type="EMBL" id="WHS67175.1"/>
    </source>
</evidence>
<evidence type="ECO:0000313" key="2">
    <source>
        <dbReference type="Proteomes" id="UP001240697"/>
    </source>
</evidence>
<organism evidence="1 2">
    <name type="scientific">Comamonas resistens</name>
    <dbReference type="NCBI Taxonomy" id="3046670"/>
    <lineage>
        <taxon>Bacteria</taxon>
        <taxon>Pseudomonadati</taxon>
        <taxon>Pseudomonadota</taxon>
        <taxon>Betaproteobacteria</taxon>
        <taxon>Burkholderiales</taxon>
        <taxon>Comamonadaceae</taxon>
        <taxon>Comamonas</taxon>
    </lineage>
</organism>
<evidence type="ECO:0008006" key="3">
    <source>
        <dbReference type="Google" id="ProtNLM"/>
    </source>
</evidence>
<dbReference type="EMBL" id="CP125947">
    <property type="protein sequence ID" value="WHS67175.1"/>
    <property type="molecule type" value="Genomic_DNA"/>
</dbReference>
<reference evidence="1 2" key="1">
    <citation type="submission" date="2023-05" db="EMBL/GenBank/DDBJ databases">
        <authorList>
            <person name="Yin Y."/>
            <person name="Lu Z."/>
        </authorList>
    </citation>
    <scope>NUCLEOTIDE SEQUENCE [LARGE SCALE GENOMIC DNA]</scope>
    <source>
        <strain evidence="1 2">ZM22</strain>
    </source>
</reference>
<gene>
    <name evidence="1" type="ORF">QMY55_08670</name>
</gene>
<sequence length="154" mass="16528">MIAPEWLKPAAAGLLLTLAFAAGWSVNGWRADAELANREKAWADAIAWSSQQALERYQIMEKTKDDAIKAAEQRAASNRADADRAAATVDSMRKQLAGVPARIATATRAAVDEYAATASELLTDCTAQYQRVAEQADGHASDAALIRDAWPAVK</sequence>
<proteinExistence type="predicted"/>
<dbReference type="Proteomes" id="UP001240697">
    <property type="component" value="Chromosome"/>
</dbReference>
<protein>
    <recommendedName>
        <fullName evidence="3">DUF2514 family protein</fullName>
    </recommendedName>
</protein>